<protein>
    <submittedName>
        <fullName evidence="2">DUF4199 domain-containing protein</fullName>
    </submittedName>
</protein>
<feature type="transmembrane region" description="Helical" evidence="1">
    <location>
        <begin position="142"/>
        <end position="166"/>
    </location>
</feature>
<keyword evidence="3" id="KW-1185">Reference proteome</keyword>
<gene>
    <name evidence="2" type="ORF">D1013_10620</name>
</gene>
<dbReference type="RefSeq" id="WP_121848806.1">
    <property type="nucleotide sequence ID" value="NZ_CP032050.1"/>
</dbReference>
<evidence type="ECO:0000313" key="2">
    <source>
        <dbReference type="EMBL" id="AYN67790.1"/>
    </source>
</evidence>
<dbReference type="OrthoDB" id="1122768at2"/>
<dbReference type="KEGG" id="emar:D1013_10620"/>
<feature type="transmembrane region" description="Helical" evidence="1">
    <location>
        <begin position="12"/>
        <end position="33"/>
    </location>
</feature>
<sequence>MEENQPTTGKYSLNFGALAGGIGIVFGIMLYTMDMHYERGLAVQATQIAILAAVIALGIFQFKKANLGFLSLSEALKLGAGIALISGIIGLIYFFVFSNYVEPDFMDNMYEIGKQQAMENNPELTEEQIDQGIEMQKSFAWISYPVILILNVIIGLVVGLIAGLILKKQKPAY</sequence>
<reference evidence="2 3" key="1">
    <citation type="submission" date="2018-08" db="EMBL/GenBank/DDBJ databases">
        <title>The reduced genetic potential of extracellular carbohydrate catabolism in Euzebyella marina RN62, a Flavobacteriia bacterium isolated from the hadal water.</title>
        <authorList>
            <person name="Xue C."/>
        </authorList>
    </citation>
    <scope>NUCLEOTIDE SEQUENCE [LARGE SCALE GENOMIC DNA]</scope>
    <source>
        <strain evidence="2 3">RN62</strain>
    </source>
</reference>
<keyword evidence="1" id="KW-0812">Transmembrane</keyword>
<dbReference type="Pfam" id="PF13858">
    <property type="entry name" value="DUF4199"/>
    <property type="match status" value="1"/>
</dbReference>
<dbReference type="Proteomes" id="UP000276309">
    <property type="component" value="Chromosome"/>
</dbReference>
<accession>A0A3G2L6A8</accession>
<dbReference type="AlphaFoldDB" id="A0A3G2L6A8"/>
<evidence type="ECO:0000256" key="1">
    <source>
        <dbReference type="SAM" id="Phobius"/>
    </source>
</evidence>
<feature type="transmembrane region" description="Helical" evidence="1">
    <location>
        <begin position="75"/>
        <end position="96"/>
    </location>
</feature>
<name>A0A3G2L6A8_9FLAO</name>
<dbReference type="EMBL" id="CP032050">
    <property type="protein sequence ID" value="AYN67790.1"/>
    <property type="molecule type" value="Genomic_DNA"/>
</dbReference>
<keyword evidence="1" id="KW-0472">Membrane</keyword>
<proteinExistence type="predicted"/>
<feature type="transmembrane region" description="Helical" evidence="1">
    <location>
        <begin position="45"/>
        <end position="63"/>
    </location>
</feature>
<organism evidence="2 3">
    <name type="scientific">Euzebyella marina</name>
    <dbReference type="NCBI Taxonomy" id="1761453"/>
    <lineage>
        <taxon>Bacteria</taxon>
        <taxon>Pseudomonadati</taxon>
        <taxon>Bacteroidota</taxon>
        <taxon>Flavobacteriia</taxon>
        <taxon>Flavobacteriales</taxon>
        <taxon>Flavobacteriaceae</taxon>
        <taxon>Euzebyella</taxon>
    </lineage>
</organism>
<evidence type="ECO:0000313" key="3">
    <source>
        <dbReference type="Proteomes" id="UP000276309"/>
    </source>
</evidence>
<dbReference type="InterPro" id="IPR025250">
    <property type="entry name" value="DUF4199"/>
</dbReference>
<keyword evidence="1" id="KW-1133">Transmembrane helix</keyword>